<evidence type="ECO:0000313" key="1">
    <source>
        <dbReference type="EMBL" id="KAH7421879.1"/>
    </source>
</evidence>
<protein>
    <submittedName>
        <fullName evidence="1">Uncharacterized protein</fullName>
    </submittedName>
</protein>
<evidence type="ECO:0000313" key="2">
    <source>
        <dbReference type="Proteomes" id="UP000825935"/>
    </source>
</evidence>
<dbReference type="OMA" id="ESGCAYI"/>
<dbReference type="SUPFAM" id="SSF54447">
    <property type="entry name" value="ssDNA-binding transcriptional regulator domain"/>
    <property type="match status" value="1"/>
</dbReference>
<dbReference type="EMBL" id="CM035418">
    <property type="protein sequence ID" value="KAH7421879.1"/>
    <property type="molecule type" value="Genomic_DNA"/>
</dbReference>
<proteinExistence type="predicted"/>
<name>A0A8T2TMR9_CERRI</name>
<dbReference type="InterPro" id="IPR014947">
    <property type="entry name" value="DUF1818"/>
</dbReference>
<gene>
    <name evidence="1" type="ORF">KP509_13G079500</name>
</gene>
<dbReference type="Pfam" id="PF08848">
    <property type="entry name" value="DUF1818"/>
    <property type="match status" value="1"/>
</dbReference>
<comment type="caution">
    <text evidence="1">The sequence shown here is derived from an EMBL/GenBank/DDBJ whole genome shotgun (WGS) entry which is preliminary data.</text>
</comment>
<keyword evidence="2" id="KW-1185">Reference proteome</keyword>
<reference evidence="1" key="1">
    <citation type="submission" date="2021-08" db="EMBL/GenBank/DDBJ databases">
        <title>WGS assembly of Ceratopteris richardii.</title>
        <authorList>
            <person name="Marchant D.B."/>
            <person name="Chen G."/>
            <person name="Jenkins J."/>
            <person name="Shu S."/>
            <person name="Leebens-Mack J."/>
            <person name="Grimwood J."/>
            <person name="Schmutz J."/>
            <person name="Soltis P."/>
            <person name="Soltis D."/>
            <person name="Chen Z.-H."/>
        </authorList>
    </citation>
    <scope>NUCLEOTIDE SEQUENCE</scope>
    <source>
        <strain evidence="1">Whitten #5841</strain>
        <tissue evidence="1">Leaf</tissue>
    </source>
</reference>
<dbReference type="GO" id="GO:0003677">
    <property type="term" value="F:DNA binding"/>
    <property type="evidence" value="ECO:0007669"/>
    <property type="project" value="InterPro"/>
</dbReference>
<dbReference type="InterPro" id="IPR009044">
    <property type="entry name" value="ssDNA-bd_transcriptional_reg"/>
</dbReference>
<sequence>MAMLGFSALWSSCPGLPTNSSAAPPLFCTFTFSPIVSSSDPRKSMFGCRLQCKALAETEERSQAHSLLVGEYGERIVIPGEDQDGEEIGEIKLECDESGCAYIMTKTMASEEDTANRQLRCDFTGCYFVDEPPQENTLEAIQGPNWRLGFESSPESEETFSAVLGAGGWSITLTASEFNDFCQLIKTLRKGIATMNEDGFLGKESISMQAERGSLWMECIIPKKRVAILQSLWKLGSRGHDDNDALSFGLRFVISDPVNRQVQGYWPAEAVMEMLKKVDALSEEQNKSPVISS</sequence>
<dbReference type="GO" id="GO:0006355">
    <property type="term" value="P:regulation of DNA-templated transcription"/>
    <property type="evidence" value="ECO:0007669"/>
    <property type="project" value="InterPro"/>
</dbReference>
<dbReference type="Gene3D" id="2.30.31.10">
    <property type="entry name" value="Transcriptional Coactivator Pc4, Chain A"/>
    <property type="match status" value="1"/>
</dbReference>
<dbReference type="AlphaFoldDB" id="A0A8T2TMR9"/>
<dbReference type="Proteomes" id="UP000825935">
    <property type="component" value="Chromosome 13"/>
</dbReference>
<organism evidence="1 2">
    <name type="scientific">Ceratopteris richardii</name>
    <name type="common">Triangle waterfern</name>
    <dbReference type="NCBI Taxonomy" id="49495"/>
    <lineage>
        <taxon>Eukaryota</taxon>
        <taxon>Viridiplantae</taxon>
        <taxon>Streptophyta</taxon>
        <taxon>Embryophyta</taxon>
        <taxon>Tracheophyta</taxon>
        <taxon>Polypodiopsida</taxon>
        <taxon>Polypodiidae</taxon>
        <taxon>Polypodiales</taxon>
        <taxon>Pteridineae</taxon>
        <taxon>Pteridaceae</taxon>
        <taxon>Parkerioideae</taxon>
        <taxon>Ceratopteris</taxon>
    </lineage>
</organism>
<dbReference type="OrthoDB" id="1924491at2759"/>
<accession>A0A8T2TMR9</accession>